<keyword evidence="2" id="KW-1185">Reference proteome</keyword>
<evidence type="ECO:0008006" key="3">
    <source>
        <dbReference type="Google" id="ProtNLM"/>
    </source>
</evidence>
<dbReference type="RefSeq" id="WP_378271210.1">
    <property type="nucleotide sequence ID" value="NZ_JBHUKR010000026.1"/>
</dbReference>
<evidence type="ECO:0000313" key="2">
    <source>
        <dbReference type="Proteomes" id="UP001597417"/>
    </source>
</evidence>
<reference evidence="2" key="1">
    <citation type="journal article" date="2019" name="Int. J. Syst. Evol. Microbiol.">
        <title>The Global Catalogue of Microorganisms (GCM) 10K type strain sequencing project: providing services to taxonomists for standard genome sequencing and annotation.</title>
        <authorList>
            <consortium name="The Broad Institute Genomics Platform"/>
            <consortium name="The Broad Institute Genome Sequencing Center for Infectious Disease"/>
            <person name="Wu L."/>
            <person name="Ma J."/>
        </authorList>
    </citation>
    <scope>NUCLEOTIDE SEQUENCE [LARGE SCALE GENOMIC DNA]</scope>
    <source>
        <strain evidence="2">CGMCC 4.7645</strain>
    </source>
</reference>
<dbReference type="Gene3D" id="3.10.129.10">
    <property type="entry name" value="Hotdog Thioesterase"/>
    <property type="match status" value="1"/>
</dbReference>
<protein>
    <recommendedName>
        <fullName evidence="3">MaoC-like domain-containing protein</fullName>
    </recommendedName>
</protein>
<comment type="caution">
    <text evidence="1">The sequence shown here is derived from an EMBL/GenBank/DDBJ whole genome shotgun (WGS) entry which is preliminary data.</text>
</comment>
<gene>
    <name evidence="1" type="ORF">ACFSXZ_38435</name>
</gene>
<dbReference type="EMBL" id="JBHUKR010000026">
    <property type="protein sequence ID" value="MFD2422218.1"/>
    <property type="molecule type" value="Genomic_DNA"/>
</dbReference>
<organism evidence="1 2">
    <name type="scientific">Amycolatopsis pigmentata</name>
    <dbReference type="NCBI Taxonomy" id="450801"/>
    <lineage>
        <taxon>Bacteria</taxon>
        <taxon>Bacillati</taxon>
        <taxon>Actinomycetota</taxon>
        <taxon>Actinomycetes</taxon>
        <taxon>Pseudonocardiales</taxon>
        <taxon>Pseudonocardiaceae</taxon>
        <taxon>Amycolatopsis</taxon>
    </lineage>
</organism>
<name>A0ABW5G5E3_9PSEU</name>
<proteinExistence type="predicted"/>
<accession>A0ABW5G5E3</accession>
<dbReference type="Proteomes" id="UP001597417">
    <property type="component" value="Unassembled WGS sequence"/>
</dbReference>
<evidence type="ECO:0000313" key="1">
    <source>
        <dbReference type="EMBL" id="MFD2422218.1"/>
    </source>
</evidence>
<sequence>MLSMAYLGRLLTGHFRPGQLREFSVRFNAITPVHARPTCFGQIVDAREGDLLIDLRVELADGTVTLTGQATVRPKETEL</sequence>
<dbReference type="SUPFAM" id="SSF54637">
    <property type="entry name" value="Thioesterase/thiol ester dehydrase-isomerase"/>
    <property type="match status" value="1"/>
</dbReference>
<dbReference type="InterPro" id="IPR029069">
    <property type="entry name" value="HotDog_dom_sf"/>
</dbReference>